<proteinExistence type="predicted"/>
<dbReference type="GO" id="GO:0000150">
    <property type="term" value="F:DNA strand exchange activity"/>
    <property type="evidence" value="ECO:0007669"/>
    <property type="project" value="InterPro"/>
</dbReference>
<dbReference type="GO" id="GO:0003677">
    <property type="term" value="F:DNA binding"/>
    <property type="evidence" value="ECO:0007669"/>
    <property type="project" value="UniProtKB-KW"/>
</dbReference>
<evidence type="ECO:0000256" key="1">
    <source>
        <dbReference type="ARBA" id="ARBA00023125"/>
    </source>
</evidence>
<evidence type="ECO:0008006" key="8">
    <source>
        <dbReference type="Google" id="ProtNLM"/>
    </source>
</evidence>
<reference evidence="6 7" key="1">
    <citation type="submission" date="2020-03" db="EMBL/GenBank/DDBJ databases">
        <title>Whole genome shotgun sequence of Phytohabitans suffuscus NBRC 105367.</title>
        <authorList>
            <person name="Komaki H."/>
            <person name="Tamura T."/>
        </authorList>
    </citation>
    <scope>NUCLEOTIDE SEQUENCE [LARGE SCALE GENOMIC DNA]</scope>
    <source>
        <strain evidence="6 7">NBRC 105367</strain>
    </source>
</reference>
<dbReference type="InterPro" id="IPR025827">
    <property type="entry name" value="Zn_ribbon_recom_dom"/>
</dbReference>
<dbReference type="PANTHER" id="PTHR30461">
    <property type="entry name" value="DNA-INVERTASE FROM LAMBDOID PROPHAGE"/>
    <property type="match status" value="1"/>
</dbReference>
<dbReference type="Pfam" id="PF13408">
    <property type="entry name" value="Zn_ribbon_recom"/>
    <property type="match status" value="1"/>
</dbReference>
<dbReference type="InterPro" id="IPR050639">
    <property type="entry name" value="SSR_resolvase"/>
</dbReference>
<evidence type="ECO:0000313" key="6">
    <source>
        <dbReference type="EMBL" id="BCB84118.1"/>
    </source>
</evidence>
<feature type="coiled-coil region" evidence="3">
    <location>
        <begin position="225"/>
        <end position="252"/>
    </location>
</feature>
<keyword evidence="1" id="KW-0238">DNA-binding</keyword>
<sequence>MRKPLIIAAFELMATGLYTLATLHEQVTVMGLRSRPTKRRPNGSPIGLETLRKMLRDRYYIGWVSFKGVEYKGRHETFISEELFERVQRVLDSHQGAGVRERQHPHYLKGWLFCHRCGKRFIVQRARGNGGEYYYFFCIGRQDATCDHPYVPVEKMEEAIEHYYAAKVRVPEAFLSEVRSMVDEAVATDHSLTDDMRKQFARRLQTLDKQENYFLDLAAEEGWPKEKLREKLQAIRTERSSIQRNLDNAAQQLATGRDMFYRALDLLARPAELYAQGDEVVRSTLNKAFFAKFLIDGTKVADGALKEPFDGLVDAADSDEVRVYLREIGSLPRRSSGARGGRARSANPQIATCPTLLTEDGAPLDDLSLTEALELALLERARGSSNTVMVGAAGFEPATPRL</sequence>
<evidence type="ECO:0000313" key="7">
    <source>
        <dbReference type="Proteomes" id="UP000503011"/>
    </source>
</evidence>
<dbReference type="Pfam" id="PF07508">
    <property type="entry name" value="Recombinase"/>
    <property type="match status" value="1"/>
</dbReference>
<accession>A0A6F8YDR5</accession>
<evidence type="ECO:0000259" key="5">
    <source>
        <dbReference type="Pfam" id="PF13408"/>
    </source>
</evidence>
<keyword evidence="2" id="KW-0233">DNA recombination</keyword>
<evidence type="ECO:0000256" key="2">
    <source>
        <dbReference type="ARBA" id="ARBA00023172"/>
    </source>
</evidence>
<reference evidence="6 7" key="2">
    <citation type="submission" date="2020-03" db="EMBL/GenBank/DDBJ databases">
        <authorList>
            <person name="Ichikawa N."/>
            <person name="Kimura A."/>
            <person name="Kitahashi Y."/>
            <person name="Uohara A."/>
        </authorList>
    </citation>
    <scope>NUCLEOTIDE SEQUENCE [LARGE SCALE GENOMIC DNA]</scope>
    <source>
        <strain evidence="6 7">NBRC 105367</strain>
    </source>
</reference>
<feature type="domain" description="Recombinase zinc beta ribbon" evidence="5">
    <location>
        <begin position="108"/>
        <end position="163"/>
    </location>
</feature>
<dbReference type="EMBL" id="AP022871">
    <property type="protein sequence ID" value="BCB84118.1"/>
    <property type="molecule type" value="Genomic_DNA"/>
</dbReference>
<dbReference type="PANTHER" id="PTHR30461:SF2">
    <property type="entry name" value="SERINE RECOMBINASE PINE-RELATED"/>
    <property type="match status" value="1"/>
</dbReference>
<evidence type="ECO:0000256" key="3">
    <source>
        <dbReference type="SAM" id="Coils"/>
    </source>
</evidence>
<feature type="domain" description="Recombinase" evidence="4">
    <location>
        <begin position="8"/>
        <end position="92"/>
    </location>
</feature>
<evidence type="ECO:0000259" key="4">
    <source>
        <dbReference type="Pfam" id="PF07508"/>
    </source>
</evidence>
<name>A0A6F8YDR5_9ACTN</name>
<dbReference type="Gene3D" id="3.90.1750.20">
    <property type="entry name" value="Putative Large Serine Recombinase, Chain B, Domain 2"/>
    <property type="match status" value="1"/>
</dbReference>
<dbReference type="Proteomes" id="UP000503011">
    <property type="component" value="Chromosome"/>
</dbReference>
<organism evidence="6 7">
    <name type="scientific">Phytohabitans suffuscus</name>
    <dbReference type="NCBI Taxonomy" id="624315"/>
    <lineage>
        <taxon>Bacteria</taxon>
        <taxon>Bacillati</taxon>
        <taxon>Actinomycetota</taxon>
        <taxon>Actinomycetes</taxon>
        <taxon>Micromonosporales</taxon>
        <taxon>Micromonosporaceae</taxon>
    </lineage>
</organism>
<dbReference type="InterPro" id="IPR011109">
    <property type="entry name" value="DNA_bind_recombinase_dom"/>
</dbReference>
<keyword evidence="7" id="KW-1185">Reference proteome</keyword>
<protein>
    <recommendedName>
        <fullName evidence="8">Recombinase domain-containing protein</fullName>
    </recommendedName>
</protein>
<dbReference type="AlphaFoldDB" id="A0A6F8YDR5"/>
<gene>
    <name evidence="6" type="ORF">Psuf_014310</name>
</gene>
<dbReference type="KEGG" id="psuu:Psuf_014310"/>
<keyword evidence="3" id="KW-0175">Coiled coil</keyword>
<dbReference type="InterPro" id="IPR038109">
    <property type="entry name" value="DNA_bind_recomb_sf"/>
</dbReference>